<dbReference type="EMBL" id="BAAAMQ010000017">
    <property type="protein sequence ID" value="GAA2115735.1"/>
    <property type="molecule type" value="Genomic_DNA"/>
</dbReference>
<feature type="domain" description="VanZ-like" evidence="2">
    <location>
        <begin position="58"/>
        <end position="130"/>
    </location>
</feature>
<evidence type="ECO:0000256" key="1">
    <source>
        <dbReference type="SAM" id="Phobius"/>
    </source>
</evidence>
<feature type="transmembrane region" description="Helical" evidence="1">
    <location>
        <begin position="84"/>
        <end position="103"/>
    </location>
</feature>
<keyword evidence="4" id="KW-1185">Reference proteome</keyword>
<protein>
    <recommendedName>
        <fullName evidence="2">VanZ-like domain-containing protein</fullName>
    </recommendedName>
</protein>
<accession>A0ABP5JI53</accession>
<keyword evidence="1" id="KW-0812">Transmembrane</keyword>
<organism evidence="3 4">
    <name type="scientific">Nocardioides furvisabuli</name>
    <dbReference type="NCBI Taxonomy" id="375542"/>
    <lineage>
        <taxon>Bacteria</taxon>
        <taxon>Bacillati</taxon>
        <taxon>Actinomycetota</taxon>
        <taxon>Actinomycetes</taxon>
        <taxon>Propionibacteriales</taxon>
        <taxon>Nocardioidaceae</taxon>
        <taxon>Nocardioides</taxon>
    </lineage>
</organism>
<sequence>MGWMRDRRMLVVASVAYAVGLGVLVAGPWGEDLNDLTVRCYTFLRYDWPLAPEWALPHHYGVLLNVALFVPVGALLVALLRGRWWTAVLVAGLCSAVIEVVQSRWLERVGSVDDLAANTAGAALGALGALALTPRRRRRSRRAGRPASPRPR</sequence>
<reference evidence="4" key="1">
    <citation type="journal article" date="2019" name="Int. J. Syst. Evol. Microbiol.">
        <title>The Global Catalogue of Microorganisms (GCM) 10K type strain sequencing project: providing services to taxonomists for standard genome sequencing and annotation.</title>
        <authorList>
            <consortium name="The Broad Institute Genomics Platform"/>
            <consortium name="The Broad Institute Genome Sequencing Center for Infectious Disease"/>
            <person name="Wu L."/>
            <person name="Ma J."/>
        </authorList>
    </citation>
    <scope>NUCLEOTIDE SEQUENCE [LARGE SCALE GENOMIC DNA]</scope>
    <source>
        <strain evidence="4">JCM 13813</strain>
    </source>
</reference>
<feature type="transmembrane region" description="Helical" evidence="1">
    <location>
        <begin position="58"/>
        <end position="77"/>
    </location>
</feature>
<proteinExistence type="predicted"/>
<keyword evidence="1" id="KW-0472">Membrane</keyword>
<evidence type="ECO:0000259" key="2">
    <source>
        <dbReference type="Pfam" id="PF04892"/>
    </source>
</evidence>
<dbReference type="Proteomes" id="UP001501161">
    <property type="component" value="Unassembled WGS sequence"/>
</dbReference>
<keyword evidence="1" id="KW-1133">Transmembrane helix</keyword>
<feature type="transmembrane region" description="Helical" evidence="1">
    <location>
        <begin position="115"/>
        <end position="132"/>
    </location>
</feature>
<dbReference type="InterPro" id="IPR006976">
    <property type="entry name" value="VanZ-like"/>
</dbReference>
<evidence type="ECO:0000313" key="3">
    <source>
        <dbReference type="EMBL" id="GAA2115735.1"/>
    </source>
</evidence>
<evidence type="ECO:0000313" key="4">
    <source>
        <dbReference type="Proteomes" id="UP001501161"/>
    </source>
</evidence>
<comment type="caution">
    <text evidence="3">The sequence shown here is derived from an EMBL/GenBank/DDBJ whole genome shotgun (WGS) entry which is preliminary data.</text>
</comment>
<name>A0ABP5JI53_9ACTN</name>
<gene>
    <name evidence="3" type="ORF">GCM10009726_34780</name>
</gene>
<dbReference type="Pfam" id="PF04892">
    <property type="entry name" value="VanZ"/>
    <property type="match status" value="1"/>
</dbReference>